<evidence type="ECO:0008006" key="4">
    <source>
        <dbReference type="Google" id="ProtNLM"/>
    </source>
</evidence>
<organism evidence="2 3">
    <name type="scientific">Geothermobacter hydrogeniphilus</name>
    <dbReference type="NCBI Taxonomy" id="1969733"/>
    <lineage>
        <taxon>Bacteria</taxon>
        <taxon>Pseudomonadati</taxon>
        <taxon>Thermodesulfobacteriota</taxon>
        <taxon>Desulfuromonadia</taxon>
        <taxon>Desulfuromonadales</taxon>
        <taxon>Geothermobacteraceae</taxon>
        <taxon>Geothermobacter</taxon>
    </lineage>
</organism>
<dbReference type="OrthoDB" id="5401601at2"/>
<gene>
    <name evidence="2" type="ORF">C2E25_02360</name>
</gene>
<dbReference type="AlphaFoldDB" id="A0A2K2HDP1"/>
<evidence type="ECO:0000313" key="2">
    <source>
        <dbReference type="EMBL" id="PNU21418.1"/>
    </source>
</evidence>
<feature type="chain" id="PRO_5014406127" description="Outer membrane lipoprotein-sorting protein" evidence="1">
    <location>
        <begin position="20"/>
        <end position="286"/>
    </location>
</feature>
<evidence type="ECO:0000256" key="1">
    <source>
        <dbReference type="SAM" id="SignalP"/>
    </source>
</evidence>
<keyword evidence="1" id="KW-0732">Signal</keyword>
<proteinExistence type="predicted"/>
<evidence type="ECO:0000313" key="3">
    <source>
        <dbReference type="Proteomes" id="UP000236340"/>
    </source>
</evidence>
<dbReference type="Proteomes" id="UP000236340">
    <property type="component" value="Unassembled WGS sequence"/>
</dbReference>
<dbReference type="RefSeq" id="WP_103114190.1">
    <property type="nucleotide sequence ID" value="NZ_PPFX01000003.1"/>
</dbReference>
<name>A0A2K2HDP1_9BACT</name>
<feature type="signal peptide" evidence="1">
    <location>
        <begin position="1"/>
        <end position="19"/>
    </location>
</feature>
<protein>
    <recommendedName>
        <fullName evidence="4">Outer membrane lipoprotein-sorting protein</fullName>
    </recommendedName>
</protein>
<sequence>MKSLLLLPVLLLLALPSLADELQSVEMVARAYAKKQPALENYQVTIQTDQIARMIERMTANLPADAPRPESPVVRKYWQRNTGKSLFRAEGPNVFPYMQEMVQRFSRDFALELYSFLLPAGRSVDRAALAARAEVRVADNDLAGVKLQTTTLKFKTPVDLKGAFFADGLGLPQRQVTRLVIDVNPEQEILTRLELTLVDGQVLSLEVRYREVPAGQLPEEFMLTSLDGRVDTRFATRFELVDDIWLPASQERVVRHDGRKEVVKVDFVDYRVNVDFPREIRKLLAP</sequence>
<comment type="caution">
    <text evidence="2">The sequence shown here is derived from an EMBL/GenBank/DDBJ whole genome shotgun (WGS) entry which is preliminary data.</text>
</comment>
<accession>A0A2K2HDP1</accession>
<dbReference type="EMBL" id="PPFX01000003">
    <property type="protein sequence ID" value="PNU21418.1"/>
    <property type="molecule type" value="Genomic_DNA"/>
</dbReference>
<reference evidence="2 3" key="1">
    <citation type="journal article" date="2018" name="Genome Announc.">
        <title>Genome Sequence of Geothermobacter sp. HR-1 Iron Reducer from the Loihi Seamount.</title>
        <authorList>
            <person name="Smith H."/>
            <person name="Abuyen K."/>
            <person name="Tremblay J."/>
            <person name="Savalia P."/>
            <person name="Perez-Rodriguez I."/>
            <person name="Emerson D."/>
            <person name="Tully B."/>
            <person name="Amend J."/>
        </authorList>
    </citation>
    <scope>NUCLEOTIDE SEQUENCE [LARGE SCALE GENOMIC DNA]</scope>
    <source>
        <strain evidence="2 3">HR-1</strain>
    </source>
</reference>